<name>A0A2H0YT68_9BACT</name>
<accession>A0A2H0YT68</accession>
<evidence type="ECO:0008006" key="4">
    <source>
        <dbReference type="Google" id="ProtNLM"/>
    </source>
</evidence>
<dbReference type="Proteomes" id="UP000228711">
    <property type="component" value="Unassembled WGS sequence"/>
</dbReference>
<keyword evidence="1" id="KW-0812">Transmembrane</keyword>
<evidence type="ECO:0000256" key="1">
    <source>
        <dbReference type="SAM" id="Phobius"/>
    </source>
</evidence>
<reference evidence="3" key="1">
    <citation type="submission" date="2017-09" db="EMBL/GenBank/DDBJ databases">
        <title>Depth-based differentiation of microbial function through sediment-hosted aquifers and enrichment of novel symbionts in the deep terrestrial subsurface.</title>
        <authorList>
            <person name="Probst A.J."/>
            <person name="Ladd B."/>
            <person name="Jarett J.K."/>
            <person name="Geller-Mcgrath D.E."/>
            <person name="Sieber C.M.K."/>
            <person name="Emerson J.B."/>
            <person name="Anantharaman K."/>
            <person name="Thomas B.C."/>
            <person name="Malmstrom R."/>
            <person name="Stieglmeier M."/>
            <person name="Klingl A."/>
            <person name="Woyke T."/>
            <person name="Ryan C.M."/>
            <person name="Banfield J.F."/>
        </authorList>
    </citation>
    <scope>NUCLEOTIDE SEQUENCE [LARGE SCALE GENOMIC DNA]</scope>
</reference>
<gene>
    <name evidence="2" type="ORF">COT25_01805</name>
</gene>
<dbReference type="EMBL" id="PEXV01000066">
    <property type="protein sequence ID" value="PIS41677.1"/>
    <property type="molecule type" value="Genomic_DNA"/>
</dbReference>
<dbReference type="AlphaFoldDB" id="A0A2H0YT68"/>
<evidence type="ECO:0000313" key="3">
    <source>
        <dbReference type="Proteomes" id="UP000228711"/>
    </source>
</evidence>
<evidence type="ECO:0000313" key="2">
    <source>
        <dbReference type="EMBL" id="PIS41677.1"/>
    </source>
</evidence>
<protein>
    <recommendedName>
        <fullName evidence="4">Tim44-like domain-containing protein</fullName>
    </recommendedName>
</protein>
<keyword evidence="1" id="KW-1133">Transmembrane helix</keyword>
<feature type="transmembrane region" description="Helical" evidence="1">
    <location>
        <begin position="6"/>
        <end position="25"/>
    </location>
</feature>
<organism evidence="2 3">
    <name type="scientific">Candidatus Kerfeldbacteria bacterium CG08_land_8_20_14_0_20_42_7</name>
    <dbReference type="NCBI Taxonomy" id="2014245"/>
    <lineage>
        <taxon>Bacteria</taxon>
        <taxon>Candidatus Kerfeldiibacteriota</taxon>
    </lineage>
</organism>
<sequence>MNRKTLILVIVGILLVIAVIVAFVFSNRNTTNTNTVNTNTVSNVPLANISTNTNTEVPDTLSDEQRQKNEALRAASIFTEQYGTYNGGFNSSVLANLIPLVTDTYAVTLQKSVVASGAQDDDVSITTQVLNTSLTDFSAHTSAQITVSTFRVQSTGADATPTQLSQDIVIREVYESGLWFVSSADWKTPKNIDSL</sequence>
<proteinExistence type="predicted"/>
<keyword evidence="1" id="KW-0472">Membrane</keyword>
<comment type="caution">
    <text evidence="2">The sequence shown here is derived from an EMBL/GenBank/DDBJ whole genome shotgun (WGS) entry which is preliminary data.</text>
</comment>